<dbReference type="GO" id="GO:0043752">
    <property type="term" value="F:adenosylcobinamide kinase activity"/>
    <property type="evidence" value="ECO:0007669"/>
    <property type="project" value="InterPro"/>
</dbReference>
<dbReference type="Pfam" id="PF02283">
    <property type="entry name" value="CobU"/>
    <property type="match status" value="1"/>
</dbReference>
<reference evidence="1" key="2">
    <citation type="journal article" date="2021" name="PeerJ">
        <title>Extensive microbial diversity within the chicken gut microbiome revealed by metagenomics and culture.</title>
        <authorList>
            <person name="Gilroy R."/>
            <person name="Ravi A."/>
            <person name="Getino M."/>
            <person name="Pursley I."/>
            <person name="Horton D.L."/>
            <person name="Alikhan N.F."/>
            <person name="Baker D."/>
            <person name="Gharbi K."/>
            <person name="Hall N."/>
            <person name="Watson M."/>
            <person name="Adriaenssens E.M."/>
            <person name="Foster-Nyarko E."/>
            <person name="Jarju S."/>
            <person name="Secka A."/>
            <person name="Antonio M."/>
            <person name="Oren A."/>
            <person name="Chaudhuri R.R."/>
            <person name="La Ragione R."/>
            <person name="Hildebrand F."/>
            <person name="Pallen M.J."/>
        </authorList>
    </citation>
    <scope>NUCLEOTIDE SEQUENCE</scope>
    <source>
        <strain evidence="1">ChiSxjej1B13-7041</strain>
    </source>
</reference>
<dbReference type="InterPro" id="IPR003203">
    <property type="entry name" value="CobU/CobP"/>
</dbReference>
<dbReference type="AlphaFoldDB" id="A0A9D1EKT5"/>
<name>A0A9D1EKT5_9FIRM</name>
<dbReference type="SUPFAM" id="SSF52540">
    <property type="entry name" value="P-loop containing nucleoside triphosphate hydrolases"/>
    <property type="match status" value="1"/>
</dbReference>
<dbReference type="GO" id="GO:0016779">
    <property type="term" value="F:nucleotidyltransferase activity"/>
    <property type="evidence" value="ECO:0007669"/>
    <property type="project" value="UniProtKB-KW"/>
</dbReference>
<keyword evidence="1" id="KW-0418">Kinase</keyword>
<evidence type="ECO:0000313" key="2">
    <source>
        <dbReference type="Proteomes" id="UP000886841"/>
    </source>
</evidence>
<keyword evidence="1" id="KW-0548">Nucleotidyltransferase</keyword>
<organism evidence="1 2">
    <name type="scientific">Candidatus Egerieimonas intestinavium</name>
    <dbReference type="NCBI Taxonomy" id="2840777"/>
    <lineage>
        <taxon>Bacteria</taxon>
        <taxon>Bacillati</taxon>
        <taxon>Bacillota</taxon>
        <taxon>Clostridia</taxon>
        <taxon>Lachnospirales</taxon>
        <taxon>Lachnospiraceae</taxon>
        <taxon>Lachnospiraceae incertae sedis</taxon>
        <taxon>Candidatus Egerieimonas</taxon>
    </lineage>
</organism>
<gene>
    <name evidence="1" type="ORF">IAB98_10150</name>
</gene>
<keyword evidence="1" id="KW-0808">Transferase</keyword>
<dbReference type="GO" id="GO:0000166">
    <property type="term" value="F:nucleotide binding"/>
    <property type="evidence" value="ECO:0007669"/>
    <property type="project" value="InterPro"/>
</dbReference>
<accession>A0A9D1EKT5</accession>
<evidence type="ECO:0000313" key="1">
    <source>
        <dbReference type="EMBL" id="HIR93765.1"/>
    </source>
</evidence>
<sequence length="129" mass="14449">MNLVIGGAYQGKLAFAQKEYQLEDPRDWADGEICSREELFSCRGINHFHLFVRRMLEAGEEVSALAEELLQRNPRAVVVTTELGCGVVPMEAFDRNYRECCGRLCTRLAEASSRVHRVICGVGTVIKDA</sequence>
<dbReference type="InterPro" id="IPR027417">
    <property type="entry name" value="P-loop_NTPase"/>
</dbReference>
<proteinExistence type="predicted"/>
<protein>
    <submittedName>
        <fullName evidence="1">Bifunctional adenosylcobinamide kinase/adenosylcobinamide-phosphate guanylyltransferase</fullName>
    </submittedName>
</protein>
<comment type="caution">
    <text evidence="1">The sequence shown here is derived from an EMBL/GenBank/DDBJ whole genome shotgun (WGS) entry which is preliminary data.</text>
</comment>
<dbReference type="Gene3D" id="3.40.50.300">
    <property type="entry name" value="P-loop containing nucleotide triphosphate hydrolases"/>
    <property type="match status" value="1"/>
</dbReference>
<dbReference type="Proteomes" id="UP000886841">
    <property type="component" value="Unassembled WGS sequence"/>
</dbReference>
<reference evidence="1" key="1">
    <citation type="submission" date="2020-10" db="EMBL/GenBank/DDBJ databases">
        <authorList>
            <person name="Gilroy R."/>
        </authorList>
    </citation>
    <scope>NUCLEOTIDE SEQUENCE</scope>
    <source>
        <strain evidence="1">ChiSxjej1B13-7041</strain>
    </source>
</reference>
<dbReference type="GO" id="GO:0009236">
    <property type="term" value="P:cobalamin biosynthetic process"/>
    <property type="evidence" value="ECO:0007669"/>
    <property type="project" value="InterPro"/>
</dbReference>
<dbReference type="EMBL" id="DVHU01000091">
    <property type="protein sequence ID" value="HIR93765.1"/>
    <property type="molecule type" value="Genomic_DNA"/>
</dbReference>